<dbReference type="EMBL" id="FNKY01000001">
    <property type="protein sequence ID" value="SDQ62437.1"/>
    <property type="molecule type" value="Genomic_DNA"/>
</dbReference>
<keyword evidence="2" id="KW-1185">Reference proteome</keyword>
<dbReference type="Proteomes" id="UP000183471">
    <property type="component" value="Unassembled WGS sequence"/>
</dbReference>
<dbReference type="RefSeq" id="WP_218124312.1">
    <property type="nucleotide sequence ID" value="NZ_FNKY01000001.1"/>
</dbReference>
<evidence type="ECO:0000313" key="1">
    <source>
        <dbReference type="EMBL" id="SDQ62437.1"/>
    </source>
</evidence>
<accession>A0ABY0TCK9</accession>
<reference evidence="1 2" key="1">
    <citation type="submission" date="2016-10" db="EMBL/GenBank/DDBJ databases">
        <authorList>
            <person name="Varghese N."/>
            <person name="Submissions S."/>
        </authorList>
    </citation>
    <scope>NUCLEOTIDE SEQUENCE [LARGE SCALE GENOMIC DNA]</scope>
    <source>
        <strain evidence="1 2">Nl1</strain>
    </source>
</reference>
<comment type="caution">
    <text evidence="1">The sequence shown here is derived from an EMBL/GenBank/DDBJ whole genome shotgun (WGS) entry which is preliminary data.</text>
</comment>
<proteinExistence type="predicted"/>
<sequence>MDEALRKLEAILGGSAAGTQNFPPSSRYHGVATEVHASEDGRPKVYLKRRIVPAPERFSTISEHSVQEGERLDLIAGRYLGDAELYWRICDANGALRPNELIEAVGTRLRITLPEGAPGNGDA</sequence>
<protein>
    <recommendedName>
        <fullName evidence="3">LysM domain-containing protein</fullName>
    </recommendedName>
</protein>
<organism evidence="1 2">
    <name type="scientific">Nitrosospira multiformis</name>
    <dbReference type="NCBI Taxonomy" id="1231"/>
    <lineage>
        <taxon>Bacteria</taxon>
        <taxon>Pseudomonadati</taxon>
        <taxon>Pseudomonadota</taxon>
        <taxon>Betaproteobacteria</taxon>
        <taxon>Nitrosomonadales</taxon>
        <taxon>Nitrosomonadaceae</taxon>
        <taxon>Nitrosospira</taxon>
    </lineage>
</organism>
<gene>
    <name evidence="1" type="ORF">SAMN05216402_1595</name>
</gene>
<name>A0ABY0TCK9_9PROT</name>
<evidence type="ECO:0000313" key="2">
    <source>
        <dbReference type="Proteomes" id="UP000183471"/>
    </source>
</evidence>
<evidence type="ECO:0008006" key="3">
    <source>
        <dbReference type="Google" id="ProtNLM"/>
    </source>
</evidence>